<organism evidence="1 2">
    <name type="scientific">Pseudomonas putida</name>
    <name type="common">Arthrobacter siderocapsulatus</name>
    <dbReference type="NCBI Taxonomy" id="303"/>
    <lineage>
        <taxon>Bacteria</taxon>
        <taxon>Pseudomonadati</taxon>
        <taxon>Pseudomonadota</taxon>
        <taxon>Gammaproteobacteria</taxon>
        <taxon>Pseudomonadales</taxon>
        <taxon>Pseudomonadaceae</taxon>
        <taxon>Pseudomonas</taxon>
    </lineage>
</organism>
<accession>A0A1Q9RB12</accession>
<comment type="caution">
    <text evidence="1">The sequence shown here is derived from an EMBL/GenBank/DDBJ whole genome shotgun (WGS) entry which is preliminary data.</text>
</comment>
<dbReference type="Proteomes" id="UP000186736">
    <property type="component" value="Unassembled WGS sequence"/>
</dbReference>
<dbReference type="AlphaFoldDB" id="A0A1Q9RB12"/>
<proteinExistence type="predicted"/>
<evidence type="ECO:0000313" key="1">
    <source>
        <dbReference type="EMBL" id="OLS64630.1"/>
    </source>
</evidence>
<protein>
    <submittedName>
        <fullName evidence="1">Uncharacterized protein</fullName>
    </submittedName>
</protein>
<dbReference type="EMBL" id="MKZO01000004">
    <property type="protein sequence ID" value="OLS64630.1"/>
    <property type="molecule type" value="Genomic_DNA"/>
</dbReference>
<sequence>MKLYNYTVKFKPNNFPGKSFMEGNLEGVVEGLDENDAKRKIKAEVSEALGITLTAMDVSDGFASAILGAASHSASATVTAVSASSGPGSSVASSSKP</sequence>
<evidence type="ECO:0000313" key="2">
    <source>
        <dbReference type="Proteomes" id="UP000186736"/>
    </source>
</evidence>
<gene>
    <name evidence="1" type="ORF">PSEMO_03580</name>
</gene>
<name>A0A1Q9RB12_PSEPU</name>
<reference evidence="1 2" key="1">
    <citation type="submission" date="2016-10" db="EMBL/GenBank/DDBJ databases">
        <title>Genome Sequence of Pseudomonas putida GM4FR.</title>
        <authorList>
            <person name="Poehlein A."/>
            <person name="Wemheuer F."/>
            <person name="Hollensteiner J."/>
            <person name="Wemheuer B."/>
        </authorList>
    </citation>
    <scope>NUCLEOTIDE SEQUENCE [LARGE SCALE GENOMIC DNA]</scope>
    <source>
        <strain evidence="1 2">GM4FR</strain>
    </source>
</reference>